<keyword evidence="1" id="KW-0812">Transmembrane</keyword>
<evidence type="ECO:0000313" key="3">
    <source>
        <dbReference type="Proteomes" id="UP001523262"/>
    </source>
</evidence>
<keyword evidence="1" id="KW-0472">Membrane</keyword>
<organism evidence="2 3">
    <name type="scientific">Neobacillus pocheonensis</name>
    <dbReference type="NCBI Taxonomy" id="363869"/>
    <lineage>
        <taxon>Bacteria</taxon>
        <taxon>Bacillati</taxon>
        <taxon>Bacillota</taxon>
        <taxon>Bacilli</taxon>
        <taxon>Bacillales</taxon>
        <taxon>Bacillaceae</taxon>
        <taxon>Neobacillus</taxon>
    </lineage>
</organism>
<keyword evidence="1" id="KW-1133">Transmembrane helix</keyword>
<evidence type="ECO:0000256" key="1">
    <source>
        <dbReference type="SAM" id="Phobius"/>
    </source>
</evidence>
<accession>A0ABT0W8T7</accession>
<protein>
    <recommendedName>
        <fullName evidence="4">MFS transporter</fullName>
    </recommendedName>
</protein>
<reference evidence="2 3" key="1">
    <citation type="submission" date="2022-06" db="EMBL/GenBank/DDBJ databases">
        <authorList>
            <person name="Jeon C.O."/>
        </authorList>
    </citation>
    <scope>NUCLEOTIDE SEQUENCE [LARGE SCALE GENOMIC DNA]</scope>
    <source>
        <strain evidence="2 3">KCTC 13943</strain>
    </source>
</reference>
<dbReference type="Proteomes" id="UP001523262">
    <property type="component" value="Unassembled WGS sequence"/>
</dbReference>
<keyword evidence="3" id="KW-1185">Reference proteome</keyword>
<feature type="transmembrane region" description="Helical" evidence="1">
    <location>
        <begin position="23"/>
        <end position="45"/>
    </location>
</feature>
<evidence type="ECO:0000313" key="2">
    <source>
        <dbReference type="EMBL" id="MCM2532743.1"/>
    </source>
</evidence>
<feature type="transmembrane region" description="Helical" evidence="1">
    <location>
        <begin position="52"/>
        <end position="71"/>
    </location>
</feature>
<gene>
    <name evidence="2" type="ORF">NDK43_10555</name>
</gene>
<name>A0ABT0W8T7_9BACI</name>
<dbReference type="EMBL" id="JAMQCR010000001">
    <property type="protein sequence ID" value="MCM2532743.1"/>
    <property type="molecule type" value="Genomic_DNA"/>
</dbReference>
<proteinExistence type="predicted"/>
<evidence type="ECO:0008006" key="4">
    <source>
        <dbReference type="Google" id="ProtNLM"/>
    </source>
</evidence>
<sequence>MAYLQVRNKTAITSLLSHSTRTFMLILGLNGMANSLSNIFINVFLFKVTQNLYDVALFNFVSYVIWMPFYLRAS</sequence>
<comment type="caution">
    <text evidence="2">The sequence shown here is derived from an EMBL/GenBank/DDBJ whole genome shotgun (WGS) entry which is preliminary data.</text>
</comment>